<dbReference type="PANTHER" id="PTHR24256">
    <property type="entry name" value="TRYPTASE-RELATED"/>
    <property type="match status" value="1"/>
</dbReference>
<dbReference type="AlphaFoldDB" id="A0A8C8UM88"/>
<dbReference type="InterPro" id="IPR043504">
    <property type="entry name" value="Peptidase_S1_PA_chymotrypsin"/>
</dbReference>
<accession>A0A8C8UM88</accession>
<reference evidence="5" key="2">
    <citation type="submission" date="2025-08" db="UniProtKB">
        <authorList>
            <consortium name="Ensembl"/>
        </authorList>
    </citation>
    <scope>IDENTIFICATION</scope>
</reference>
<dbReference type="Pfam" id="PF00089">
    <property type="entry name" value="Trypsin"/>
    <property type="match status" value="1"/>
</dbReference>
<dbReference type="SUPFAM" id="SSF50494">
    <property type="entry name" value="Trypsin-like serine proteases"/>
    <property type="match status" value="1"/>
</dbReference>
<evidence type="ECO:0000313" key="6">
    <source>
        <dbReference type="Proteomes" id="UP000694547"/>
    </source>
</evidence>
<dbReference type="InterPro" id="IPR001254">
    <property type="entry name" value="Trypsin_dom"/>
</dbReference>
<dbReference type="SMART" id="SM00020">
    <property type="entry name" value="Tryp_SPc"/>
    <property type="match status" value="1"/>
</dbReference>
<dbReference type="GO" id="GO:0004252">
    <property type="term" value="F:serine-type endopeptidase activity"/>
    <property type="evidence" value="ECO:0007669"/>
    <property type="project" value="InterPro"/>
</dbReference>
<dbReference type="InterPro" id="IPR051487">
    <property type="entry name" value="Ser/Thr_Proteases_Immune/Dev"/>
</dbReference>
<evidence type="ECO:0000313" key="5">
    <source>
        <dbReference type="Ensembl" id="ENSPEMP00000033480.1"/>
    </source>
</evidence>
<reference evidence="5" key="3">
    <citation type="submission" date="2025-09" db="UniProtKB">
        <authorList>
            <consortium name="Ensembl"/>
        </authorList>
    </citation>
    <scope>IDENTIFICATION</scope>
</reference>
<dbReference type="PROSITE" id="PS50240">
    <property type="entry name" value="TRYPSIN_DOM"/>
    <property type="match status" value="1"/>
</dbReference>
<dbReference type="Ensembl" id="ENSPEMT00000041281.1">
    <property type="protein sequence ID" value="ENSPEMP00000033480.1"/>
    <property type="gene ID" value="ENSPEMG00000028389.1"/>
</dbReference>
<name>A0A8C8UM88_PERMB</name>
<sequence>MKALLWLYCVSWFVSYFCAVPQIRSLNLDSLIENIPSLDASIDIPWLASMPDNCQGIVLTPWLILSTANCLKKSKLSHLDISGVNDPESIPHGQKICLHPKFDPQDENDPLKADIGLVILEEPLYGDEIPLSQSPNITLKSCSKCQYRNCDVYQYQSSKKLGTTRVKKISVQLLDFSTCHHQHSYLEKSEGMCIQSQPREDCWIQRASPVLCFLKNHWELVGLVHKTSRICQNPTVIVRTAHYFAWIKRFIKASKKLLNPTSSLRCRASGDFLWNCNKWKYIGKQTTYYYKETKDSANVHLVNTDKCTLSL</sequence>
<feature type="chain" id="PRO_5034753642" evidence="3">
    <location>
        <begin position="20"/>
        <end position="311"/>
    </location>
</feature>
<evidence type="ECO:0000259" key="4">
    <source>
        <dbReference type="PROSITE" id="PS50240"/>
    </source>
</evidence>
<organism evidence="5 6">
    <name type="scientific">Peromyscus maniculatus bairdii</name>
    <name type="common">Prairie deer mouse</name>
    <dbReference type="NCBI Taxonomy" id="230844"/>
    <lineage>
        <taxon>Eukaryota</taxon>
        <taxon>Metazoa</taxon>
        <taxon>Chordata</taxon>
        <taxon>Craniata</taxon>
        <taxon>Vertebrata</taxon>
        <taxon>Euteleostomi</taxon>
        <taxon>Mammalia</taxon>
        <taxon>Eutheria</taxon>
        <taxon>Euarchontoglires</taxon>
        <taxon>Glires</taxon>
        <taxon>Rodentia</taxon>
        <taxon>Myomorpha</taxon>
        <taxon>Muroidea</taxon>
        <taxon>Cricetidae</taxon>
        <taxon>Neotominae</taxon>
        <taxon>Peromyscus</taxon>
    </lineage>
</organism>
<keyword evidence="3" id="KW-0732">Signal</keyword>
<comment type="similarity">
    <text evidence="2">Belongs to the peptidase S1 family. CLIP subfamily.</text>
</comment>
<proteinExistence type="inferred from homology"/>
<dbReference type="InterPro" id="IPR009003">
    <property type="entry name" value="Peptidase_S1_PA"/>
</dbReference>
<dbReference type="GO" id="GO:0006508">
    <property type="term" value="P:proteolysis"/>
    <property type="evidence" value="ECO:0007669"/>
    <property type="project" value="InterPro"/>
</dbReference>
<evidence type="ECO:0000256" key="3">
    <source>
        <dbReference type="SAM" id="SignalP"/>
    </source>
</evidence>
<feature type="signal peptide" evidence="3">
    <location>
        <begin position="1"/>
        <end position="19"/>
    </location>
</feature>
<evidence type="ECO:0000256" key="2">
    <source>
        <dbReference type="ARBA" id="ARBA00024195"/>
    </source>
</evidence>
<dbReference type="GeneTree" id="ENSGT00920000150764"/>
<dbReference type="Gene3D" id="2.40.10.10">
    <property type="entry name" value="Trypsin-like serine proteases"/>
    <property type="match status" value="1"/>
</dbReference>
<dbReference type="Proteomes" id="UP000694547">
    <property type="component" value="Chromosome X"/>
</dbReference>
<evidence type="ECO:0000256" key="1">
    <source>
        <dbReference type="ARBA" id="ARBA00023157"/>
    </source>
</evidence>
<reference evidence="5 6" key="1">
    <citation type="submission" date="2018-10" db="EMBL/GenBank/DDBJ databases">
        <title>Improved assembly of the deer mouse Peromyscus maniculatus genome.</title>
        <authorList>
            <person name="Lassance J.-M."/>
            <person name="Hoekstra H.E."/>
        </authorList>
    </citation>
    <scope>NUCLEOTIDE SEQUENCE [LARGE SCALE GENOMIC DNA]</scope>
</reference>
<keyword evidence="6" id="KW-1185">Reference proteome</keyword>
<protein>
    <submittedName>
        <fullName evidence="5">Predicted gene, 61961</fullName>
    </submittedName>
</protein>
<feature type="domain" description="Peptidase S1" evidence="4">
    <location>
        <begin position="45"/>
        <end position="252"/>
    </location>
</feature>
<keyword evidence="1" id="KW-1015">Disulfide bond</keyword>